<dbReference type="InterPro" id="IPR021309">
    <property type="entry name" value="YgaP-like_TM"/>
</dbReference>
<protein>
    <submittedName>
        <fullName evidence="3">DUF2892 domain-containing protein</fullName>
    </submittedName>
</protein>
<feature type="transmembrane region" description="Helical" evidence="1">
    <location>
        <begin position="14"/>
        <end position="32"/>
    </location>
</feature>
<evidence type="ECO:0000313" key="3">
    <source>
        <dbReference type="EMBL" id="MFC7186016.1"/>
    </source>
</evidence>
<feature type="domain" description="Inner membrane protein YgaP-like transmembrane" evidence="2">
    <location>
        <begin position="6"/>
        <end position="76"/>
    </location>
</feature>
<gene>
    <name evidence="3" type="ORF">ACFQMK_03770</name>
</gene>
<keyword evidence="1" id="KW-0472">Membrane</keyword>
<organism evidence="3 4">
    <name type="scientific">Halorubrum yunnanense</name>
    <dbReference type="NCBI Taxonomy" id="1526162"/>
    <lineage>
        <taxon>Archaea</taxon>
        <taxon>Methanobacteriati</taxon>
        <taxon>Methanobacteriota</taxon>
        <taxon>Stenosarchaea group</taxon>
        <taxon>Halobacteria</taxon>
        <taxon>Halobacteriales</taxon>
        <taxon>Haloferacaceae</taxon>
        <taxon>Halorubrum</taxon>
    </lineage>
</organism>
<dbReference type="RefSeq" id="WP_267662993.1">
    <property type="nucleotide sequence ID" value="NZ_JAODIX010000017.1"/>
</dbReference>
<comment type="caution">
    <text evidence="3">The sequence shown here is derived from an EMBL/GenBank/DDBJ whole genome shotgun (WGS) entry which is preliminary data.</text>
</comment>
<dbReference type="Proteomes" id="UP001596390">
    <property type="component" value="Unassembled WGS sequence"/>
</dbReference>
<name>A0ABD5YFC4_9EURY</name>
<evidence type="ECO:0000256" key="1">
    <source>
        <dbReference type="SAM" id="Phobius"/>
    </source>
</evidence>
<evidence type="ECO:0000259" key="2">
    <source>
        <dbReference type="Pfam" id="PF11127"/>
    </source>
</evidence>
<dbReference type="EMBL" id="JBHSZZ010000017">
    <property type="protein sequence ID" value="MFC7186016.1"/>
    <property type="molecule type" value="Genomic_DNA"/>
</dbReference>
<keyword evidence="4" id="KW-1185">Reference proteome</keyword>
<reference evidence="3 4" key="1">
    <citation type="journal article" date="2019" name="Int. J. Syst. Evol. Microbiol.">
        <title>The Global Catalogue of Microorganisms (GCM) 10K type strain sequencing project: providing services to taxonomists for standard genome sequencing and annotation.</title>
        <authorList>
            <consortium name="The Broad Institute Genomics Platform"/>
            <consortium name="The Broad Institute Genome Sequencing Center for Infectious Disease"/>
            <person name="Wu L."/>
            <person name="Ma J."/>
        </authorList>
    </citation>
    <scope>NUCLEOTIDE SEQUENCE [LARGE SCALE GENOMIC DNA]</scope>
    <source>
        <strain evidence="3 4">Q85</strain>
    </source>
</reference>
<feature type="transmembrane region" description="Helical" evidence="1">
    <location>
        <begin position="38"/>
        <end position="60"/>
    </location>
</feature>
<keyword evidence="1" id="KW-1133">Transmembrane helix</keyword>
<evidence type="ECO:0000313" key="4">
    <source>
        <dbReference type="Proteomes" id="UP001596390"/>
    </source>
</evidence>
<dbReference type="AlphaFoldDB" id="A0ABD5YFC4"/>
<dbReference type="Pfam" id="PF11127">
    <property type="entry name" value="YgaP-like_TM"/>
    <property type="match status" value="1"/>
</dbReference>
<proteinExistence type="predicted"/>
<keyword evidence="1" id="KW-0812">Transmembrane</keyword>
<accession>A0ABD5YFC4</accession>
<sequence length="92" mass="9747">MGDRDRNVGRLDRILRVPFGVAAAIVASWVFIIHPFELGIGVFVVLPVALLAAILLISAITGTCGIYGVFGINTCGDEVCTEADSNEAWVAE</sequence>